<proteinExistence type="predicted"/>
<evidence type="ECO:0000313" key="1">
    <source>
        <dbReference type="EMBL" id="KAH3749120.1"/>
    </source>
</evidence>
<accession>A0A9D4DIP8</accession>
<organism evidence="1 2">
    <name type="scientific">Dreissena polymorpha</name>
    <name type="common">Zebra mussel</name>
    <name type="synonym">Mytilus polymorpha</name>
    <dbReference type="NCBI Taxonomy" id="45954"/>
    <lineage>
        <taxon>Eukaryota</taxon>
        <taxon>Metazoa</taxon>
        <taxon>Spiralia</taxon>
        <taxon>Lophotrochozoa</taxon>
        <taxon>Mollusca</taxon>
        <taxon>Bivalvia</taxon>
        <taxon>Autobranchia</taxon>
        <taxon>Heteroconchia</taxon>
        <taxon>Euheterodonta</taxon>
        <taxon>Imparidentia</taxon>
        <taxon>Neoheterodontei</taxon>
        <taxon>Myida</taxon>
        <taxon>Dreissenoidea</taxon>
        <taxon>Dreissenidae</taxon>
        <taxon>Dreissena</taxon>
    </lineage>
</organism>
<gene>
    <name evidence="1" type="ORF">DPMN_183611</name>
</gene>
<reference evidence="1" key="1">
    <citation type="journal article" date="2019" name="bioRxiv">
        <title>The Genome of the Zebra Mussel, Dreissena polymorpha: A Resource for Invasive Species Research.</title>
        <authorList>
            <person name="McCartney M.A."/>
            <person name="Auch B."/>
            <person name="Kono T."/>
            <person name="Mallez S."/>
            <person name="Zhang Y."/>
            <person name="Obille A."/>
            <person name="Becker A."/>
            <person name="Abrahante J.E."/>
            <person name="Garbe J."/>
            <person name="Badalamenti J.P."/>
            <person name="Herman A."/>
            <person name="Mangelson H."/>
            <person name="Liachko I."/>
            <person name="Sullivan S."/>
            <person name="Sone E.D."/>
            <person name="Koren S."/>
            <person name="Silverstein K.A.T."/>
            <person name="Beckman K.B."/>
            <person name="Gohl D.M."/>
        </authorList>
    </citation>
    <scope>NUCLEOTIDE SEQUENCE</scope>
    <source>
        <strain evidence="1">Duluth1</strain>
        <tissue evidence="1">Whole animal</tissue>
    </source>
</reference>
<evidence type="ECO:0000313" key="2">
    <source>
        <dbReference type="Proteomes" id="UP000828390"/>
    </source>
</evidence>
<reference evidence="1" key="2">
    <citation type="submission" date="2020-11" db="EMBL/GenBank/DDBJ databases">
        <authorList>
            <person name="McCartney M.A."/>
            <person name="Auch B."/>
            <person name="Kono T."/>
            <person name="Mallez S."/>
            <person name="Becker A."/>
            <person name="Gohl D.M."/>
            <person name="Silverstein K.A.T."/>
            <person name="Koren S."/>
            <person name="Bechman K.B."/>
            <person name="Herman A."/>
            <person name="Abrahante J.E."/>
            <person name="Garbe J."/>
        </authorList>
    </citation>
    <scope>NUCLEOTIDE SEQUENCE</scope>
    <source>
        <strain evidence="1">Duluth1</strain>
        <tissue evidence="1">Whole animal</tissue>
    </source>
</reference>
<name>A0A9D4DIP8_DREPO</name>
<sequence>MSNALLHKLARNVQHPNGIRDTVSGMTLVASGNSSKWDKLYISNYSDDKLLTLARDGQFWLPSLTLHYNAHWMGFQHYHSRNWLHLLHMRMEWRAHGQSATKKRTSSIIILDCHKNSILVFNVQ</sequence>
<dbReference type="EMBL" id="JAIWYP010000010">
    <property type="protein sequence ID" value="KAH3749120.1"/>
    <property type="molecule type" value="Genomic_DNA"/>
</dbReference>
<comment type="caution">
    <text evidence="1">The sequence shown here is derived from an EMBL/GenBank/DDBJ whole genome shotgun (WGS) entry which is preliminary data.</text>
</comment>
<protein>
    <submittedName>
        <fullName evidence="1">Uncharacterized protein</fullName>
    </submittedName>
</protein>
<keyword evidence="2" id="KW-1185">Reference proteome</keyword>
<dbReference type="AlphaFoldDB" id="A0A9D4DIP8"/>
<dbReference type="Proteomes" id="UP000828390">
    <property type="component" value="Unassembled WGS sequence"/>
</dbReference>